<evidence type="ECO:0000313" key="6">
    <source>
        <dbReference type="EMBL" id="AYV77417.1"/>
    </source>
</evidence>
<dbReference type="CDD" id="cd00009">
    <property type="entry name" value="AAA"/>
    <property type="match status" value="1"/>
</dbReference>
<keyword evidence="2" id="KW-0235">DNA replication</keyword>
<dbReference type="InterPro" id="IPR027417">
    <property type="entry name" value="P-loop_NTPase"/>
</dbReference>
<proteinExistence type="inferred from homology"/>
<feature type="domain" description="DNA replication factor RFC1 C-terminal" evidence="5">
    <location>
        <begin position="367"/>
        <end position="508"/>
    </location>
</feature>
<dbReference type="InterPro" id="IPR008921">
    <property type="entry name" value="DNA_pol3_clamp-load_cplx_C"/>
</dbReference>
<dbReference type="SUPFAM" id="SSF48019">
    <property type="entry name" value="post-AAA+ oligomerization domain-like"/>
    <property type="match status" value="1"/>
</dbReference>
<dbReference type="Pfam" id="PF08519">
    <property type="entry name" value="RFC1"/>
    <property type="match status" value="1"/>
</dbReference>
<evidence type="ECO:0000256" key="2">
    <source>
        <dbReference type="ARBA" id="ARBA00022705"/>
    </source>
</evidence>
<feature type="compositionally biased region" description="Acidic residues" evidence="3">
    <location>
        <begin position="69"/>
        <end position="83"/>
    </location>
</feature>
<dbReference type="Gene3D" id="1.10.8.60">
    <property type="match status" value="1"/>
</dbReference>
<dbReference type="GO" id="GO:0016887">
    <property type="term" value="F:ATP hydrolysis activity"/>
    <property type="evidence" value="ECO:0007669"/>
    <property type="project" value="InterPro"/>
</dbReference>
<dbReference type="PANTHER" id="PTHR23389:SF6">
    <property type="entry name" value="REPLICATION FACTOR C SUBUNIT 1"/>
    <property type="match status" value="1"/>
</dbReference>
<dbReference type="InterPro" id="IPR003959">
    <property type="entry name" value="ATPase_AAA_core"/>
</dbReference>
<dbReference type="EMBL" id="MK072043">
    <property type="protein sequence ID" value="AYV77417.1"/>
    <property type="molecule type" value="Genomic_DNA"/>
</dbReference>
<dbReference type="GO" id="GO:0006260">
    <property type="term" value="P:DNA replication"/>
    <property type="evidence" value="ECO:0007669"/>
    <property type="project" value="UniProtKB-KW"/>
</dbReference>
<dbReference type="GO" id="GO:0003689">
    <property type="term" value="F:DNA clamp loader activity"/>
    <property type="evidence" value="ECO:0007669"/>
    <property type="project" value="InterPro"/>
</dbReference>
<evidence type="ECO:0000259" key="4">
    <source>
        <dbReference type="Pfam" id="PF00004"/>
    </source>
</evidence>
<comment type="similarity">
    <text evidence="1">Belongs to the activator 1 large subunit family.</text>
</comment>
<dbReference type="Gene3D" id="1.20.272.10">
    <property type="match status" value="1"/>
</dbReference>
<dbReference type="GO" id="GO:0005524">
    <property type="term" value="F:ATP binding"/>
    <property type="evidence" value="ECO:0007669"/>
    <property type="project" value="InterPro"/>
</dbReference>
<accession>A0A3G4ZRA0</accession>
<sequence length="547" mass="63433">MNIVTFNKESSILTEKYAPTNISEIIGSPRQVDAISLWLDNFRQNRIECLSRMKQKKGKKKKKVTKNDDADDDDGEDNGSDEIDQPRYNMTKDKKKDPNMYSCLILTGDHGCGKTSIVRAILNDKGYQIKSINFNKIGTIKRIDDFVENLLFGDNVYDVIQGKGRSKFAVVIDEIESISTLTEKAIVNSVLKINSEKWTCPVFFIANRDHKKIINDVKKESYHLCIYEPSNINMMTLLKKIGVGEGMKMQDVGVADDIIRHSQHDFRRMILILQELKRLYGNQIITKKTLAEYIKYSDEKDVDYTIYENTSKLFSEYTSIGNALRIFEGDKINMPLMVQQNHFKAMSEYIVDKKKKIEYSSDIAESVAMGDIIDNYIYSEQSWNLQEMHGFYTCVYPSYVLNKNIDTKKLSSDSVSLFYDTKLKRYVGKFMAEYPKDLNRTSTKRINYKNVKLANQYFNNMTISDYIYAVELIKKLLEDNRLNKYREIMKEYNVTPNGLLYVLKIDKINGTKKDIPKVMEKRIKEISSEVADPEPVKIIKTTRTKNQ</sequence>
<gene>
    <name evidence="6" type="ORF">Dasosvirus2_13</name>
</gene>
<organism evidence="6">
    <name type="scientific">Dasosvirus sp</name>
    <dbReference type="NCBI Taxonomy" id="2487764"/>
    <lineage>
        <taxon>Viruses</taxon>
        <taxon>Varidnaviria</taxon>
        <taxon>Bamfordvirae</taxon>
        <taxon>Nucleocytoviricota</taxon>
        <taxon>Megaviricetes</taxon>
        <taxon>Imitervirales</taxon>
        <taxon>Mimiviridae</taxon>
        <taxon>Klosneuvirinae</taxon>
    </lineage>
</organism>
<dbReference type="InterPro" id="IPR013725">
    <property type="entry name" value="DNA_replication_fac_RFC1_C"/>
</dbReference>
<feature type="domain" description="ATPase AAA-type core" evidence="4">
    <location>
        <begin position="104"/>
        <end position="195"/>
    </location>
</feature>
<feature type="region of interest" description="Disordered" evidence="3">
    <location>
        <begin position="58"/>
        <end position="94"/>
    </location>
</feature>
<dbReference type="PANTHER" id="PTHR23389">
    <property type="entry name" value="CHROMOSOME TRANSMISSION FIDELITY FACTOR 18"/>
    <property type="match status" value="1"/>
</dbReference>
<evidence type="ECO:0000256" key="3">
    <source>
        <dbReference type="SAM" id="MobiDB-lite"/>
    </source>
</evidence>
<reference evidence="6" key="1">
    <citation type="submission" date="2018-10" db="EMBL/GenBank/DDBJ databases">
        <title>Hidden diversity of soil giant viruses.</title>
        <authorList>
            <person name="Schulz F."/>
            <person name="Alteio L."/>
            <person name="Goudeau D."/>
            <person name="Ryan E.M."/>
            <person name="Malmstrom R.R."/>
            <person name="Blanchard J."/>
            <person name="Woyke T."/>
        </authorList>
    </citation>
    <scope>NUCLEOTIDE SEQUENCE</scope>
    <source>
        <strain evidence="6">DSV1</strain>
    </source>
</reference>
<evidence type="ECO:0000256" key="1">
    <source>
        <dbReference type="ARBA" id="ARBA00006116"/>
    </source>
</evidence>
<dbReference type="SUPFAM" id="SSF52540">
    <property type="entry name" value="P-loop containing nucleoside triphosphate hydrolases"/>
    <property type="match status" value="1"/>
</dbReference>
<dbReference type="GO" id="GO:0003677">
    <property type="term" value="F:DNA binding"/>
    <property type="evidence" value="ECO:0007669"/>
    <property type="project" value="InterPro"/>
</dbReference>
<dbReference type="Pfam" id="PF00004">
    <property type="entry name" value="AAA"/>
    <property type="match status" value="1"/>
</dbReference>
<evidence type="ECO:0000259" key="5">
    <source>
        <dbReference type="Pfam" id="PF08519"/>
    </source>
</evidence>
<name>A0A3G4ZRA0_9VIRU</name>
<dbReference type="Gene3D" id="3.40.50.300">
    <property type="entry name" value="P-loop containing nucleotide triphosphate hydrolases"/>
    <property type="match status" value="1"/>
</dbReference>
<protein>
    <submittedName>
        <fullName evidence="6">Replication factor C large subunit</fullName>
    </submittedName>
</protein>